<feature type="compositionally biased region" description="Polar residues" evidence="1">
    <location>
        <begin position="107"/>
        <end position="117"/>
    </location>
</feature>
<evidence type="ECO:0000256" key="1">
    <source>
        <dbReference type="SAM" id="MobiDB-lite"/>
    </source>
</evidence>
<comment type="caution">
    <text evidence="3">The sequence shown here is derived from an EMBL/GenBank/DDBJ whole genome shotgun (WGS) entry which is preliminary data.</text>
</comment>
<dbReference type="AlphaFoldDB" id="A0AAE1V5W7"/>
<organism evidence="3 4">
    <name type="scientific">Anisodus tanguticus</name>
    <dbReference type="NCBI Taxonomy" id="243964"/>
    <lineage>
        <taxon>Eukaryota</taxon>
        <taxon>Viridiplantae</taxon>
        <taxon>Streptophyta</taxon>
        <taxon>Embryophyta</taxon>
        <taxon>Tracheophyta</taxon>
        <taxon>Spermatophyta</taxon>
        <taxon>Magnoliopsida</taxon>
        <taxon>eudicotyledons</taxon>
        <taxon>Gunneridae</taxon>
        <taxon>Pentapetalae</taxon>
        <taxon>asterids</taxon>
        <taxon>lamiids</taxon>
        <taxon>Solanales</taxon>
        <taxon>Solanaceae</taxon>
        <taxon>Solanoideae</taxon>
        <taxon>Hyoscyameae</taxon>
        <taxon>Anisodus</taxon>
    </lineage>
</organism>
<sequence length="167" mass="18891">MDVSDFLLTYAMILMVLAPTLLKSLSKLGEEHGSYDEIWNLLGTAGTIQFYEEIVMLFSREAGKNWKYRLLGSQDEEGEERSRALTFSSASKPHFGPSIIPIPMLKPSSSQPTTKSYPYQPIAFDKKYNLQDNDSEHRNSGNTNEQKEKNSTEKAQTEQGDRDCEGK</sequence>
<feature type="region of interest" description="Disordered" evidence="1">
    <location>
        <begin position="73"/>
        <end position="167"/>
    </location>
</feature>
<feature type="compositionally biased region" description="Basic and acidic residues" evidence="1">
    <location>
        <begin position="124"/>
        <end position="167"/>
    </location>
</feature>
<dbReference type="EMBL" id="JAVYJV010000013">
    <property type="protein sequence ID" value="KAK4356572.1"/>
    <property type="molecule type" value="Genomic_DNA"/>
</dbReference>
<protein>
    <submittedName>
        <fullName evidence="3">Uncharacterized protein</fullName>
    </submittedName>
</protein>
<proteinExistence type="predicted"/>
<evidence type="ECO:0000313" key="4">
    <source>
        <dbReference type="Proteomes" id="UP001291623"/>
    </source>
</evidence>
<dbReference type="Proteomes" id="UP001291623">
    <property type="component" value="Unassembled WGS sequence"/>
</dbReference>
<name>A0AAE1V5W7_9SOLA</name>
<keyword evidence="2" id="KW-0732">Signal</keyword>
<gene>
    <name evidence="3" type="ORF">RND71_025543</name>
</gene>
<accession>A0AAE1V5W7</accession>
<evidence type="ECO:0000256" key="2">
    <source>
        <dbReference type="SAM" id="SignalP"/>
    </source>
</evidence>
<feature type="signal peptide" evidence="2">
    <location>
        <begin position="1"/>
        <end position="22"/>
    </location>
</feature>
<evidence type="ECO:0000313" key="3">
    <source>
        <dbReference type="EMBL" id="KAK4356572.1"/>
    </source>
</evidence>
<feature type="chain" id="PRO_5042003509" evidence="2">
    <location>
        <begin position="23"/>
        <end position="167"/>
    </location>
</feature>
<keyword evidence="4" id="KW-1185">Reference proteome</keyword>
<reference evidence="3" key="1">
    <citation type="submission" date="2023-12" db="EMBL/GenBank/DDBJ databases">
        <title>Genome assembly of Anisodus tanguticus.</title>
        <authorList>
            <person name="Wang Y.-J."/>
        </authorList>
    </citation>
    <scope>NUCLEOTIDE SEQUENCE</scope>
    <source>
        <strain evidence="3">KB-2021</strain>
        <tissue evidence="3">Leaf</tissue>
    </source>
</reference>